<evidence type="ECO:0000259" key="1">
    <source>
        <dbReference type="PROSITE" id="PS51186"/>
    </source>
</evidence>
<keyword evidence="2" id="KW-0808">Transferase</keyword>
<evidence type="ECO:0000313" key="2">
    <source>
        <dbReference type="EMBL" id="TKK74309.1"/>
    </source>
</evidence>
<dbReference type="AlphaFoldDB" id="A0A4U3LH65"/>
<dbReference type="GO" id="GO:0016747">
    <property type="term" value="F:acyltransferase activity, transferring groups other than amino-acyl groups"/>
    <property type="evidence" value="ECO:0007669"/>
    <property type="project" value="InterPro"/>
</dbReference>
<gene>
    <name evidence="2" type="ORF">FDA38_36585</name>
</gene>
<reference evidence="2 3" key="1">
    <citation type="submission" date="2019-04" db="EMBL/GenBank/DDBJ databases">
        <title>Kribbella sp. NEAU-THZ 27 nov., a novel actinomycete isolated from soil.</title>
        <authorList>
            <person name="Duan L."/>
        </authorList>
    </citation>
    <scope>NUCLEOTIDE SEQUENCE [LARGE SCALE GENOMIC DNA]</scope>
    <source>
        <strain evidence="3">NEAU-THZ27</strain>
    </source>
</reference>
<evidence type="ECO:0000313" key="3">
    <source>
        <dbReference type="Proteomes" id="UP000305836"/>
    </source>
</evidence>
<proteinExistence type="predicted"/>
<dbReference type="Gene3D" id="3.40.630.30">
    <property type="match status" value="1"/>
</dbReference>
<sequence length="297" mass="32776">MGEGVSVLPVREVEVPGDQALTLATALLQRVRLSEAEAGVWEAADVQWWSRKARRSDVVDQLFWVDDDGPVAGILLTSWADDVWQCDPIIVPGATSPSLNEVWAGAVAQVRRHAAGSFEVPVRDDDRELRELVDGAGLVAGERSSIAWMDAIDRPRIDTPPEGFVLVDRTQRPGTRHPMRHRNGDQVGERLRRCSLYDPALDLAIETLDGRAVAYSLYWFDPVTKVGLVEPVRVEDEYHRRGLARAMLTTGIDRLAANGARHLKIGFESPPAAALYQSIGFHPATRVTFYGGHVDSL</sequence>
<dbReference type="EMBL" id="SZPZ01000006">
    <property type="protein sequence ID" value="TKK74309.1"/>
    <property type="molecule type" value="Genomic_DNA"/>
</dbReference>
<dbReference type="Pfam" id="PF00583">
    <property type="entry name" value="Acetyltransf_1"/>
    <property type="match status" value="1"/>
</dbReference>
<comment type="caution">
    <text evidence="2">The sequence shown here is derived from an EMBL/GenBank/DDBJ whole genome shotgun (WGS) entry which is preliminary data.</text>
</comment>
<protein>
    <submittedName>
        <fullName evidence="2">GNAT family N-acetyltransferase</fullName>
    </submittedName>
</protein>
<dbReference type="PROSITE" id="PS51186">
    <property type="entry name" value="GNAT"/>
    <property type="match status" value="1"/>
</dbReference>
<feature type="domain" description="N-acetyltransferase" evidence="1">
    <location>
        <begin position="166"/>
        <end position="297"/>
    </location>
</feature>
<organism evidence="2 3">
    <name type="scientific">Kribbella jiaozuonensis</name>
    <dbReference type="NCBI Taxonomy" id="2575441"/>
    <lineage>
        <taxon>Bacteria</taxon>
        <taxon>Bacillati</taxon>
        <taxon>Actinomycetota</taxon>
        <taxon>Actinomycetes</taxon>
        <taxon>Propionibacteriales</taxon>
        <taxon>Kribbellaceae</taxon>
        <taxon>Kribbella</taxon>
    </lineage>
</organism>
<dbReference type="InterPro" id="IPR000182">
    <property type="entry name" value="GNAT_dom"/>
</dbReference>
<dbReference type="SUPFAM" id="SSF55729">
    <property type="entry name" value="Acyl-CoA N-acyltransferases (Nat)"/>
    <property type="match status" value="1"/>
</dbReference>
<accession>A0A4U3LH65</accession>
<dbReference type="Proteomes" id="UP000305836">
    <property type="component" value="Unassembled WGS sequence"/>
</dbReference>
<keyword evidence="3" id="KW-1185">Reference proteome</keyword>
<dbReference type="OrthoDB" id="3771710at2"/>
<dbReference type="InterPro" id="IPR016181">
    <property type="entry name" value="Acyl_CoA_acyltransferase"/>
</dbReference>
<name>A0A4U3LH65_9ACTN</name>